<keyword evidence="1" id="KW-0805">Transcription regulation</keyword>
<evidence type="ECO:0000256" key="1">
    <source>
        <dbReference type="ARBA" id="ARBA00023015"/>
    </source>
</evidence>
<accession>A0ABN2BBD8</accession>
<dbReference type="SUPFAM" id="SSF46689">
    <property type="entry name" value="Homeodomain-like"/>
    <property type="match status" value="1"/>
</dbReference>
<dbReference type="EMBL" id="BAAAOR010000030">
    <property type="protein sequence ID" value="GAA1535470.1"/>
    <property type="molecule type" value="Genomic_DNA"/>
</dbReference>
<keyword evidence="7" id="KW-1185">Reference proteome</keyword>
<sequence>MPDVNKRSYHSPLRAGQAEASRAAVLRAAHELFVEQGYGGTTIAQVADRAGVSKPTVFTAVGNKATLLKVVRDVAMAGDDEPRTVTAREDVAAIAEAGDLDRAVALTAGHIAAVNARYHAVHEVIRGASGTDPVVAELWETAEAERHVGAGHLLARLRAEPAVPPPQAHDRLWLLMAPDNYHRLVARQGWSRPAYERWLAAEIRALFAP</sequence>
<dbReference type="Proteomes" id="UP001500842">
    <property type="component" value="Unassembled WGS sequence"/>
</dbReference>
<dbReference type="InterPro" id="IPR050109">
    <property type="entry name" value="HTH-type_TetR-like_transc_reg"/>
</dbReference>
<gene>
    <name evidence="6" type="ORF">GCM10009788_42840</name>
</gene>
<dbReference type="PROSITE" id="PS01081">
    <property type="entry name" value="HTH_TETR_1"/>
    <property type="match status" value="1"/>
</dbReference>
<name>A0ABN2BBD8_9ACTN</name>
<evidence type="ECO:0000313" key="6">
    <source>
        <dbReference type="EMBL" id="GAA1535470.1"/>
    </source>
</evidence>
<dbReference type="PANTHER" id="PTHR30055:SF234">
    <property type="entry name" value="HTH-TYPE TRANSCRIPTIONAL REGULATOR BETI"/>
    <property type="match status" value="1"/>
</dbReference>
<dbReference type="PANTHER" id="PTHR30055">
    <property type="entry name" value="HTH-TYPE TRANSCRIPTIONAL REGULATOR RUTR"/>
    <property type="match status" value="1"/>
</dbReference>
<feature type="DNA-binding region" description="H-T-H motif" evidence="4">
    <location>
        <begin position="42"/>
        <end position="61"/>
    </location>
</feature>
<dbReference type="PRINTS" id="PR00455">
    <property type="entry name" value="HTHTETR"/>
</dbReference>
<organism evidence="6 7">
    <name type="scientific">Nocardioides humi</name>
    <dbReference type="NCBI Taxonomy" id="449461"/>
    <lineage>
        <taxon>Bacteria</taxon>
        <taxon>Bacillati</taxon>
        <taxon>Actinomycetota</taxon>
        <taxon>Actinomycetes</taxon>
        <taxon>Propionibacteriales</taxon>
        <taxon>Nocardioidaceae</taxon>
        <taxon>Nocardioides</taxon>
    </lineage>
</organism>
<evidence type="ECO:0000313" key="7">
    <source>
        <dbReference type="Proteomes" id="UP001500842"/>
    </source>
</evidence>
<evidence type="ECO:0000256" key="2">
    <source>
        <dbReference type="ARBA" id="ARBA00023125"/>
    </source>
</evidence>
<keyword evidence="2 4" id="KW-0238">DNA-binding</keyword>
<evidence type="ECO:0000256" key="4">
    <source>
        <dbReference type="PROSITE-ProRule" id="PRU00335"/>
    </source>
</evidence>
<comment type="caution">
    <text evidence="6">The sequence shown here is derived from an EMBL/GenBank/DDBJ whole genome shotgun (WGS) entry which is preliminary data.</text>
</comment>
<reference evidence="6 7" key="1">
    <citation type="journal article" date="2019" name="Int. J. Syst. Evol. Microbiol.">
        <title>The Global Catalogue of Microorganisms (GCM) 10K type strain sequencing project: providing services to taxonomists for standard genome sequencing and annotation.</title>
        <authorList>
            <consortium name="The Broad Institute Genomics Platform"/>
            <consortium name="The Broad Institute Genome Sequencing Center for Infectious Disease"/>
            <person name="Wu L."/>
            <person name="Ma J."/>
        </authorList>
    </citation>
    <scope>NUCLEOTIDE SEQUENCE [LARGE SCALE GENOMIC DNA]</scope>
    <source>
        <strain evidence="6 7">JCM 14942</strain>
    </source>
</reference>
<dbReference type="InterPro" id="IPR001647">
    <property type="entry name" value="HTH_TetR"/>
</dbReference>
<dbReference type="InterPro" id="IPR009057">
    <property type="entry name" value="Homeodomain-like_sf"/>
</dbReference>
<evidence type="ECO:0000256" key="3">
    <source>
        <dbReference type="ARBA" id="ARBA00023163"/>
    </source>
</evidence>
<dbReference type="RefSeq" id="WP_141007492.1">
    <property type="nucleotide sequence ID" value="NZ_BAAAOR010000030.1"/>
</dbReference>
<dbReference type="PROSITE" id="PS50977">
    <property type="entry name" value="HTH_TETR_2"/>
    <property type="match status" value="1"/>
</dbReference>
<feature type="domain" description="HTH tetR-type" evidence="5">
    <location>
        <begin position="19"/>
        <end position="79"/>
    </location>
</feature>
<dbReference type="Pfam" id="PF00440">
    <property type="entry name" value="TetR_N"/>
    <property type="match status" value="1"/>
</dbReference>
<dbReference type="InterPro" id="IPR023772">
    <property type="entry name" value="DNA-bd_HTH_TetR-type_CS"/>
</dbReference>
<keyword evidence="3" id="KW-0804">Transcription</keyword>
<dbReference type="Gene3D" id="1.10.357.10">
    <property type="entry name" value="Tetracycline Repressor, domain 2"/>
    <property type="match status" value="1"/>
</dbReference>
<protein>
    <submittedName>
        <fullName evidence="6">TetR/AcrR family transcriptional regulator</fullName>
    </submittedName>
</protein>
<proteinExistence type="predicted"/>
<evidence type="ECO:0000259" key="5">
    <source>
        <dbReference type="PROSITE" id="PS50977"/>
    </source>
</evidence>